<evidence type="ECO:0000313" key="9">
    <source>
        <dbReference type="JaponicusDB" id="SJAG_04225"/>
    </source>
</evidence>
<evidence type="ECO:0000256" key="2">
    <source>
        <dbReference type="ARBA" id="ARBA00022692"/>
    </source>
</evidence>
<dbReference type="HOGENOM" id="CLU_763246_0_0_1"/>
<organism evidence="8 10">
    <name type="scientific">Schizosaccharomyces japonicus (strain yFS275 / FY16936)</name>
    <name type="common">Fission yeast</name>
    <dbReference type="NCBI Taxonomy" id="402676"/>
    <lineage>
        <taxon>Eukaryota</taxon>
        <taxon>Fungi</taxon>
        <taxon>Dikarya</taxon>
        <taxon>Ascomycota</taxon>
        <taxon>Taphrinomycotina</taxon>
        <taxon>Schizosaccharomycetes</taxon>
        <taxon>Schizosaccharomycetales</taxon>
        <taxon>Schizosaccharomycetaceae</taxon>
        <taxon>Schizosaccharomyces</taxon>
    </lineage>
</organism>
<dbReference type="InterPro" id="IPR019402">
    <property type="entry name" value="CWH43_N"/>
</dbReference>
<dbReference type="EMBL" id="KE651167">
    <property type="protein sequence ID" value="EEB09052.1"/>
    <property type="molecule type" value="Genomic_DNA"/>
</dbReference>
<dbReference type="RefSeq" id="XP_002175345.1">
    <property type="nucleotide sequence ID" value="XM_002175309.2"/>
</dbReference>
<evidence type="ECO:0000256" key="1">
    <source>
        <dbReference type="ARBA" id="ARBA00004127"/>
    </source>
</evidence>
<dbReference type="PANTHER" id="PTHR21324">
    <property type="entry name" value="FASTING-INDUCIBLE INTEGRAL MEMBRANE PROTEIN TM6P1-RELATED"/>
    <property type="match status" value="1"/>
</dbReference>
<evidence type="ECO:0000259" key="7">
    <source>
        <dbReference type="Pfam" id="PF10277"/>
    </source>
</evidence>
<dbReference type="Proteomes" id="UP000001744">
    <property type="component" value="Unassembled WGS sequence"/>
</dbReference>
<feature type="transmembrane region" description="Helical" evidence="6">
    <location>
        <begin position="150"/>
        <end position="175"/>
    </location>
</feature>
<evidence type="ECO:0000256" key="6">
    <source>
        <dbReference type="SAM" id="Phobius"/>
    </source>
</evidence>
<name>B6K698_SCHJY</name>
<dbReference type="OMA" id="IEWIVAF"/>
<feature type="transmembrane region" description="Helical" evidence="6">
    <location>
        <begin position="116"/>
        <end position="138"/>
    </location>
</feature>
<dbReference type="OrthoDB" id="10032492at2759"/>
<feature type="compositionally biased region" description="Polar residues" evidence="5">
    <location>
        <begin position="300"/>
        <end position="311"/>
    </location>
</feature>
<feature type="region of interest" description="Disordered" evidence="5">
    <location>
        <begin position="264"/>
        <end position="312"/>
    </location>
</feature>
<evidence type="ECO:0000313" key="10">
    <source>
        <dbReference type="Proteomes" id="UP000001744"/>
    </source>
</evidence>
<feature type="transmembrane region" description="Helical" evidence="6">
    <location>
        <begin position="219"/>
        <end position="237"/>
    </location>
</feature>
<evidence type="ECO:0000256" key="4">
    <source>
        <dbReference type="ARBA" id="ARBA00023136"/>
    </source>
</evidence>
<accession>B6K698</accession>
<feature type="transmembrane region" description="Helical" evidence="6">
    <location>
        <begin position="26"/>
        <end position="53"/>
    </location>
</feature>
<feature type="domain" description="CWH43-like N-terminal" evidence="7">
    <location>
        <begin position="30"/>
        <end position="238"/>
    </location>
</feature>
<feature type="transmembrane region" description="Helical" evidence="6">
    <location>
        <begin position="187"/>
        <end position="207"/>
    </location>
</feature>
<sequence>MTGYYSEEKVHRHSERQHGRRFRKMGLVYFAMPLITTLMWTIGLIVLLCLWRVQDRWHTPGEPDPVYISDMGAYTKGFFVPMCAVTGGFFLITMFVIRFARHRRLLYPDRYIAEPVLGYTSIFFAACACSCLIGLAVRDDVHHDDQHWKFTVAFIVTMFVSAAANVMEWFIMLHFFSYSRYICWTTWTKLVVLVLGIICAICFGGLKSRHRSRAARFEWTTAFFLSLFYACLCADLSPTCKPGRFPNYKLQSAYKQRNSVATDILPQHDMPPPAGDVEAGYGENLARPAPPFASNEQEESNATSSGQTSFISLPPAAVAPQGRVSGDAAFPAAPRAPAAAAAAASAAVATEMPAEPRAVQVAA</sequence>
<dbReference type="InterPro" id="IPR050911">
    <property type="entry name" value="DRAM/TMEM150_Autophagy_Mod"/>
</dbReference>
<evidence type="ECO:0000313" key="8">
    <source>
        <dbReference type="EMBL" id="EEB09052.1"/>
    </source>
</evidence>
<keyword evidence="4 6" id="KW-0472">Membrane</keyword>
<dbReference type="GeneID" id="7050621"/>
<dbReference type="VEuPathDB" id="FungiDB:SJAG_04225"/>
<evidence type="ECO:0000256" key="5">
    <source>
        <dbReference type="SAM" id="MobiDB-lite"/>
    </source>
</evidence>
<evidence type="ECO:0000256" key="3">
    <source>
        <dbReference type="ARBA" id="ARBA00022989"/>
    </source>
</evidence>
<reference evidence="8 10" key="1">
    <citation type="journal article" date="2011" name="Science">
        <title>Comparative functional genomics of the fission yeasts.</title>
        <authorList>
            <person name="Rhind N."/>
            <person name="Chen Z."/>
            <person name="Yassour M."/>
            <person name="Thompson D.A."/>
            <person name="Haas B.J."/>
            <person name="Habib N."/>
            <person name="Wapinski I."/>
            <person name="Roy S."/>
            <person name="Lin M.F."/>
            <person name="Heiman D.I."/>
            <person name="Young S.K."/>
            <person name="Furuya K."/>
            <person name="Guo Y."/>
            <person name="Pidoux A."/>
            <person name="Chen H.M."/>
            <person name="Robbertse B."/>
            <person name="Goldberg J.M."/>
            <person name="Aoki K."/>
            <person name="Bayne E.H."/>
            <person name="Berlin A.M."/>
            <person name="Desjardins C.A."/>
            <person name="Dobbs E."/>
            <person name="Dukaj L."/>
            <person name="Fan L."/>
            <person name="FitzGerald M.G."/>
            <person name="French C."/>
            <person name="Gujja S."/>
            <person name="Hansen K."/>
            <person name="Keifenheim D."/>
            <person name="Levin J.Z."/>
            <person name="Mosher R.A."/>
            <person name="Mueller C.A."/>
            <person name="Pfiffner J."/>
            <person name="Priest M."/>
            <person name="Russ C."/>
            <person name="Smialowska A."/>
            <person name="Swoboda P."/>
            <person name="Sykes S.M."/>
            <person name="Vaughn M."/>
            <person name="Vengrova S."/>
            <person name="Yoder R."/>
            <person name="Zeng Q."/>
            <person name="Allshire R."/>
            <person name="Baulcombe D."/>
            <person name="Birren B.W."/>
            <person name="Brown W."/>
            <person name="Ekwall K."/>
            <person name="Kellis M."/>
            <person name="Leatherwood J."/>
            <person name="Levin H."/>
            <person name="Margalit H."/>
            <person name="Martienssen R."/>
            <person name="Nieduszynski C.A."/>
            <person name="Spatafora J.W."/>
            <person name="Friedman N."/>
            <person name="Dalgaard J.Z."/>
            <person name="Baumann P."/>
            <person name="Niki H."/>
            <person name="Regev A."/>
            <person name="Nusbaum C."/>
        </authorList>
    </citation>
    <scope>NUCLEOTIDE SEQUENCE [LARGE SCALE GENOMIC DNA]</scope>
    <source>
        <strain evidence="10">yFS275 / FY16936</strain>
    </source>
</reference>
<dbReference type="PANTHER" id="PTHR21324:SF2">
    <property type="entry name" value="EG:22E5.9 PROTEIN"/>
    <property type="match status" value="1"/>
</dbReference>
<keyword evidence="10" id="KW-1185">Reference proteome</keyword>
<dbReference type="Pfam" id="PF10277">
    <property type="entry name" value="Frag1"/>
    <property type="match status" value="1"/>
</dbReference>
<feature type="transmembrane region" description="Helical" evidence="6">
    <location>
        <begin position="73"/>
        <end position="96"/>
    </location>
</feature>
<gene>
    <name evidence="9" type="primary">sfk1</name>
    <name evidence="8" type="ORF">SJAG_04225</name>
</gene>
<dbReference type="STRING" id="402676.B6K698"/>
<dbReference type="AlphaFoldDB" id="B6K698"/>
<proteinExistence type="predicted"/>
<dbReference type="JaponicusDB" id="SJAG_04225">
    <property type="gene designation" value="sfk1"/>
</dbReference>
<keyword evidence="2 6" id="KW-0812">Transmembrane</keyword>
<keyword evidence="3 6" id="KW-1133">Transmembrane helix</keyword>
<protein>
    <submittedName>
        <fullName evidence="8">Plasma membrane protein</fullName>
    </submittedName>
</protein>
<comment type="subcellular location">
    <subcellularLocation>
        <location evidence="1">Endomembrane system</location>
        <topology evidence="1">Multi-pass membrane protein</topology>
    </subcellularLocation>
</comment>
<dbReference type="GO" id="GO:0012505">
    <property type="term" value="C:endomembrane system"/>
    <property type="evidence" value="ECO:0007669"/>
    <property type="project" value="UniProtKB-SubCell"/>
</dbReference>